<keyword evidence="2" id="KW-1185">Reference proteome</keyword>
<gene>
    <name evidence="1" type="ORF">BLNAU_14343</name>
</gene>
<dbReference type="EMBL" id="JARBJD010000131">
    <property type="protein sequence ID" value="KAK2950672.1"/>
    <property type="molecule type" value="Genomic_DNA"/>
</dbReference>
<organism evidence="1 2">
    <name type="scientific">Blattamonas nauphoetae</name>
    <dbReference type="NCBI Taxonomy" id="2049346"/>
    <lineage>
        <taxon>Eukaryota</taxon>
        <taxon>Metamonada</taxon>
        <taxon>Preaxostyla</taxon>
        <taxon>Oxymonadida</taxon>
        <taxon>Blattamonas</taxon>
    </lineage>
</organism>
<sequence>MNNSQREWNDQGREMRQMGKAVHRMLRMEGIEDVIDEKLQNDNNEIVGQWAVILSIQWNNKQGMNLSLEE</sequence>
<comment type="caution">
    <text evidence="1">The sequence shown here is derived from an EMBL/GenBank/DDBJ whole genome shotgun (WGS) entry which is preliminary data.</text>
</comment>
<proteinExistence type="predicted"/>
<protein>
    <submittedName>
        <fullName evidence="1">Uncharacterized protein</fullName>
    </submittedName>
</protein>
<name>A0ABQ9XH77_9EUKA</name>
<evidence type="ECO:0000313" key="2">
    <source>
        <dbReference type="Proteomes" id="UP001281761"/>
    </source>
</evidence>
<accession>A0ABQ9XH77</accession>
<dbReference type="Proteomes" id="UP001281761">
    <property type="component" value="Unassembled WGS sequence"/>
</dbReference>
<evidence type="ECO:0000313" key="1">
    <source>
        <dbReference type="EMBL" id="KAK2950672.1"/>
    </source>
</evidence>
<reference evidence="1 2" key="1">
    <citation type="journal article" date="2022" name="bioRxiv">
        <title>Genomics of Preaxostyla Flagellates Illuminates Evolutionary Transitions and the Path Towards Mitochondrial Loss.</title>
        <authorList>
            <person name="Novak L.V.F."/>
            <person name="Treitli S.C."/>
            <person name="Pyrih J."/>
            <person name="Halakuc P."/>
            <person name="Pipaliya S.V."/>
            <person name="Vacek V."/>
            <person name="Brzon O."/>
            <person name="Soukal P."/>
            <person name="Eme L."/>
            <person name="Dacks J.B."/>
            <person name="Karnkowska A."/>
            <person name="Elias M."/>
            <person name="Hampl V."/>
        </authorList>
    </citation>
    <scope>NUCLEOTIDE SEQUENCE [LARGE SCALE GENOMIC DNA]</scope>
    <source>
        <strain evidence="1">NAU3</strain>
        <tissue evidence="1">Gut</tissue>
    </source>
</reference>